<dbReference type="RefSeq" id="XP_016630555.1">
    <property type="nucleotide sequence ID" value="XM_016778195.1"/>
</dbReference>
<dbReference type="CDD" id="cd12148">
    <property type="entry name" value="fungal_TF_MHR"/>
    <property type="match status" value="1"/>
</dbReference>
<proteinExistence type="predicted"/>
<dbReference type="Proteomes" id="UP000053411">
    <property type="component" value="Unassembled WGS sequence"/>
</dbReference>
<keyword evidence="8" id="KW-1185">Reference proteome</keyword>
<dbReference type="InterPro" id="IPR052783">
    <property type="entry name" value="Metabolic/Drug-Res_Regulator"/>
</dbReference>
<dbReference type="InterPro" id="IPR001138">
    <property type="entry name" value="Zn2Cys6_DnaBD"/>
</dbReference>
<dbReference type="AlphaFoldDB" id="A0A0D2JSK0"/>
<dbReference type="SUPFAM" id="SSF57701">
    <property type="entry name" value="Zn2/Cys6 DNA-binding domain"/>
    <property type="match status" value="1"/>
</dbReference>
<evidence type="ECO:0000313" key="8">
    <source>
        <dbReference type="Proteomes" id="UP000053411"/>
    </source>
</evidence>
<dbReference type="Gene3D" id="4.10.240.10">
    <property type="entry name" value="Zn(2)-C6 fungal-type DNA-binding domain"/>
    <property type="match status" value="1"/>
</dbReference>
<evidence type="ECO:0000256" key="5">
    <source>
        <dbReference type="ARBA" id="ARBA00023242"/>
    </source>
</evidence>
<feature type="domain" description="Zn(2)-C6 fungal-type" evidence="6">
    <location>
        <begin position="8"/>
        <end position="37"/>
    </location>
</feature>
<dbReference type="EMBL" id="KN848077">
    <property type="protein sequence ID" value="KIX96432.1"/>
    <property type="molecule type" value="Genomic_DNA"/>
</dbReference>
<keyword evidence="5" id="KW-0539">Nucleus</keyword>
<dbReference type="GO" id="GO:0045944">
    <property type="term" value="P:positive regulation of transcription by RNA polymerase II"/>
    <property type="evidence" value="ECO:0007669"/>
    <property type="project" value="TreeGrafter"/>
</dbReference>
<evidence type="ECO:0000259" key="6">
    <source>
        <dbReference type="PROSITE" id="PS50048"/>
    </source>
</evidence>
<dbReference type="InterPro" id="IPR007219">
    <property type="entry name" value="XnlR_reg_dom"/>
</dbReference>
<reference evidence="7 8" key="1">
    <citation type="submission" date="2015-01" db="EMBL/GenBank/DDBJ databases">
        <title>The Genome Sequence of Fonsecaea multimorphosa CBS 102226.</title>
        <authorList>
            <consortium name="The Broad Institute Genomics Platform"/>
            <person name="Cuomo C."/>
            <person name="de Hoog S."/>
            <person name="Gorbushina A."/>
            <person name="Stielow B."/>
            <person name="Teixiera M."/>
            <person name="Abouelleil A."/>
            <person name="Chapman S.B."/>
            <person name="Priest M."/>
            <person name="Young S.K."/>
            <person name="Wortman J."/>
            <person name="Nusbaum C."/>
            <person name="Birren B."/>
        </authorList>
    </citation>
    <scope>NUCLEOTIDE SEQUENCE [LARGE SCALE GENOMIC DNA]</scope>
    <source>
        <strain evidence="7 8">CBS 102226</strain>
    </source>
</reference>
<dbReference type="GO" id="GO:0000981">
    <property type="term" value="F:DNA-binding transcription factor activity, RNA polymerase II-specific"/>
    <property type="evidence" value="ECO:0007669"/>
    <property type="project" value="InterPro"/>
</dbReference>
<protein>
    <recommendedName>
        <fullName evidence="6">Zn(2)-C6 fungal-type domain-containing protein</fullName>
    </recommendedName>
</protein>
<evidence type="ECO:0000256" key="3">
    <source>
        <dbReference type="ARBA" id="ARBA00023125"/>
    </source>
</evidence>
<dbReference type="PANTHER" id="PTHR47655">
    <property type="entry name" value="QUINIC ACID UTILIZATION ACTIVATOR"/>
    <property type="match status" value="1"/>
</dbReference>
<dbReference type="OrthoDB" id="3364175at2759"/>
<evidence type="ECO:0000256" key="4">
    <source>
        <dbReference type="ARBA" id="ARBA00023163"/>
    </source>
</evidence>
<sequence length="755" mass="83323">MTTRVSQACQRCQRRKLKCDGQLQCSACRTANQSCLYGNANRKRGLAEGYVRGLERLLGFAIKRDSSLTTDIQKHLRLNECKRPETPSVSQETMLESWKHSTVAKDVESLLPALERNEARHWQSLFVDTATVESHSVTDANPPILIDRDLSHSVDPALDAAQPNHSPDSTNVHVASFGDSGEEDVAHVSGPALAEVHAHPPFSGIQHQLPMKLPDNSKKIIDAYLAYTNCWFPILEPHELLRTFHQYRLSGDERYRSSDELGQVAVLWAVLAYETCKGGGFAVPFDGDLHGHPTYKTARQLIPVEEEDHQLGHTQALLILALINLGRGHWKACWLLVGYALRLMQYHDNKHETQDQNGGARPQIRGSRQAHTLAGCFIFEKLLAMRMRKTLLGSHTSPPPALPEDGLEEWETPRLPDLIIQSQYKPSAEVPGRILSTFNRLTSTIDYLGNLPLTVQRADHLNMSDLRHEQALETLQSTGPPKDHESDPDSYPQFLLSYLVNQCVLLTVNRQKIWVPQTDQPGSVTPDADCLEPLIRFSCAMRDFERTHGAGRVPVMLVAICSRMIEDLVILAKIPQLWTKSATISAVDAVVSSMQKFGRIWPAFRHLGKTVSSIKAASNLGRQHPAVLNPNLLQHRSHLASDTGCIHAGSMDSPSLVASCAAIGSSSTSGAFAGGTESQAQNPALAGPGGVSAMESQPQAANIFEDDMLAGGVNDVYFQLAQTDMMEWSGNWQQEGLQTLGFDNSSFERLYSIGQ</sequence>
<dbReference type="CDD" id="cd00067">
    <property type="entry name" value="GAL4"/>
    <property type="match status" value="1"/>
</dbReference>
<dbReference type="STRING" id="1442371.A0A0D2JSK0"/>
<name>A0A0D2JSK0_9EURO</name>
<gene>
    <name evidence="7" type="ORF">Z520_07698</name>
</gene>
<dbReference type="PANTHER" id="PTHR47655:SF2">
    <property type="entry name" value="QUINIC ACID UTILIZATION ACTIVATOR"/>
    <property type="match status" value="1"/>
</dbReference>
<dbReference type="Pfam" id="PF00172">
    <property type="entry name" value="Zn_clus"/>
    <property type="match status" value="1"/>
</dbReference>
<evidence type="ECO:0000313" key="7">
    <source>
        <dbReference type="EMBL" id="KIX96432.1"/>
    </source>
</evidence>
<dbReference type="Pfam" id="PF04082">
    <property type="entry name" value="Fungal_trans"/>
    <property type="match status" value="1"/>
</dbReference>
<organism evidence="7 8">
    <name type="scientific">Fonsecaea multimorphosa CBS 102226</name>
    <dbReference type="NCBI Taxonomy" id="1442371"/>
    <lineage>
        <taxon>Eukaryota</taxon>
        <taxon>Fungi</taxon>
        <taxon>Dikarya</taxon>
        <taxon>Ascomycota</taxon>
        <taxon>Pezizomycotina</taxon>
        <taxon>Eurotiomycetes</taxon>
        <taxon>Chaetothyriomycetidae</taxon>
        <taxon>Chaetothyriales</taxon>
        <taxon>Herpotrichiellaceae</taxon>
        <taxon>Fonsecaea</taxon>
    </lineage>
</organism>
<keyword evidence="3" id="KW-0238">DNA-binding</keyword>
<dbReference type="VEuPathDB" id="FungiDB:Z520_07698"/>
<dbReference type="PROSITE" id="PS50048">
    <property type="entry name" value="ZN2_CY6_FUNGAL_2"/>
    <property type="match status" value="1"/>
</dbReference>
<dbReference type="GO" id="GO:0008270">
    <property type="term" value="F:zinc ion binding"/>
    <property type="evidence" value="ECO:0007669"/>
    <property type="project" value="InterPro"/>
</dbReference>
<keyword evidence="4" id="KW-0804">Transcription</keyword>
<dbReference type="InterPro" id="IPR036864">
    <property type="entry name" value="Zn2-C6_fun-type_DNA-bd_sf"/>
</dbReference>
<dbReference type="GO" id="GO:0003677">
    <property type="term" value="F:DNA binding"/>
    <property type="evidence" value="ECO:0007669"/>
    <property type="project" value="UniProtKB-KW"/>
</dbReference>
<dbReference type="GO" id="GO:0006351">
    <property type="term" value="P:DNA-templated transcription"/>
    <property type="evidence" value="ECO:0007669"/>
    <property type="project" value="InterPro"/>
</dbReference>
<keyword evidence="1" id="KW-0479">Metal-binding</keyword>
<keyword evidence="2" id="KW-0805">Transcription regulation</keyword>
<evidence type="ECO:0000256" key="1">
    <source>
        <dbReference type="ARBA" id="ARBA00022723"/>
    </source>
</evidence>
<accession>A0A0D2JSK0</accession>
<evidence type="ECO:0000256" key="2">
    <source>
        <dbReference type="ARBA" id="ARBA00023015"/>
    </source>
</evidence>
<dbReference type="SMART" id="SM00066">
    <property type="entry name" value="GAL4"/>
    <property type="match status" value="1"/>
</dbReference>
<dbReference type="GeneID" id="27713444"/>